<evidence type="ECO:0000313" key="8">
    <source>
        <dbReference type="Proteomes" id="UP000510822"/>
    </source>
</evidence>
<dbReference type="GO" id="GO:0005886">
    <property type="term" value="C:plasma membrane"/>
    <property type="evidence" value="ECO:0007669"/>
    <property type="project" value="UniProtKB-SubCell"/>
</dbReference>
<dbReference type="KEGG" id="cfon:HZU75_14720"/>
<gene>
    <name evidence="7" type="ORF">HZU75_14720</name>
</gene>
<reference evidence="7 8" key="1">
    <citation type="journal article" date="2016" name="Int. J. Syst. Evol. Microbiol.">
        <title>Chitinibacter fontanus sp. nov., isolated from a spring.</title>
        <authorList>
            <person name="Sheu S.Y."/>
            <person name="Li Y.S."/>
            <person name="Young C.C."/>
            <person name="Chen W.M."/>
        </authorList>
    </citation>
    <scope>NUCLEOTIDE SEQUENCE [LARGE SCALE GENOMIC DNA]</scope>
    <source>
        <strain evidence="7 8">STM-7</strain>
    </source>
</reference>
<dbReference type="SUPFAM" id="SSF52540">
    <property type="entry name" value="P-loop containing nucleoside triphosphate hydrolases"/>
    <property type="match status" value="1"/>
</dbReference>
<feature type="transmembrane region" description="Helical" evidence="5">
    <location>
        <begin position="160"/>
        <end position="177"/>
    </location>
</feature>
<dbReference type="GO" id="GO:0140359">
    <property type="term" value="F:ABC-type transporter activity"/>
    <property type="evidence" value="ECO:0007669"/>
    <property type="project" value="InterPro"/>
</dbReference>
<keyword evidence="2 5" id="KW-0812">Transmembrane</keyword>
<protein>
    <submittedName>
        <fullName evidence="7">ATP-binding cassette domain-containing protein</fullName>
    </submittedName>
</protein>
<accession>A0A7D5VBG7</accession>
<keyword evidence="8" id="KW-1185">Reference proteome</keyword>
<dbReference type="PANTHER" id="PTHR24221:SF632">
    <property type="entry name" value="ATP-DEPENDENT LIPID A-CORE FLIPPASE"/>
    <property type="match status" value="1"/>
</dbReference>
<keyword evidence="7" id="KW-0547">Nucleotide-binding</keyword>
<dbReference type="AlphaFoldDB" id="A0A7D5VBG7"/>
<dbReference type="Pfam" id="PF00005">
    <property type="entry name" value="ABC_tran"/>
    <property type="match status" value="1"/>
</dbReference>
<dbReference type="InterPro" id="IPR036640">
    <property type="entry name" value="ABC1_TM_sf"/>
</dbReference>
<evidence type="ECO:0000256" key="5">
    <source>
        <dbReference type="SAM" id="Phobius"/>
    </source>
</evidence>
<evidence type="ECO:0000313" key="7">
    <source>
        <dbReference type="EMBL" id="QLI82678.1"/>
    </source>
</evidence>
<name>A0A7D5VBG7_9NEIS</name>
<dbReference type="Gene3D" id="1.20.1560.10">
    <property type="entry name" value="ABC transporter type 1, transmembrane domain"/>
    <property type="match status" value="1"/>
</dbReference>
<dbReference type="GO" id="GO:0016887">
    <property type="term" value="F:ATP hydrolysis activity"/>
    <property type="evidence" value="ECO:0007669"/>
    <property type="project" value="InterPro"/>
</dbReference>
<dbReference type="GO" id="GO:0005524">
    <property type="term" value="F:ATP binding"/>
    <property type="evidence" value="ECO:0007669"/>
    <property type="project" value="UniProtKB-KW"/>
</dbReference>
<proteinExistence type="predicted"/>
<dbReference type="SUPFAM" id="SSF90123">
    <property type="entry name" value="ABC transporter transmembrane region"/>
    <property type="match status" value="1"/>
</dbReference>
<dbReference type="RefSeq" id="WP_180306754.1">
    <property type="nucleotide sequence ID" value="NZ_CP058952.1"/>
</dbReference>
<dbReference type="InterPro" id="IPR003439">
    <property type="entry name" value="ABC_transporter-like_ATP-bd"/>
</dbReference>
<keyword evidence="3 5" id="KW-1133">Transmembrane helix</keyword>
<feature type="domain" description="ABC transmembrane type-1" evidence="6">
    <location>
        <begin position="22"/>
        <end position="301"/>
    </location>
</feature>
<dbReference type="InterPro" id="IPR027417">
    <property type="entry name" value="P-loop_NTPase"/>
</dbReference>
<dbReference type="CDD" id="cd00267">
    <property type="entry name" value="ABC_ATPase"/>
    <property type="match status" value="1"/>
</dbReference>
<dbReference type="Gene3D" id="3.40.50.300">
    <property type="entry name" value="P-loop containing nucleotide triphosphate hydrolases"/>
    <property type="match status" value="1"/>
</dbReference>
<dbReference type="GO" id="GO:0034040">
    <property type="term" value="F:ATPase-coupled lipid transmembrane transporter activity"/>
    <property type="evidence" value="ECO:0007669"/>
    <property type="project" value="TreeGrafter"/>
</dbReference>
<dbReference type="EMBL" id="CP058952">
    <property type="protein sequence ID" value="QLI82678.1"/>
    <property type="molecule type" value="Genomic_DNA"/>
</dbReference>
<evidence type="ECO:0000256" key="3">
    <source>
        <dbReference type="ARBA" id="ARBA00022989"/>
    </source>
</evidence>
<evidence type="ECO:0000256" key="1">
    <source>
        <dbReference type="ARBA" id="ARBA00004651"/>
    </source>
</evidence>
<keyword evidence="7" id="KW-0067">ATP-binding</keyword>
<feature type="transmembrane region" description="Helical" evidence="5">
    <location>
        <begin position="136"/>
        <end position="154"/>
    </location>
</feature>
<evidence type="ECO:0000256" key="4">
    <source>
        <dbReference type="ARBA" id="ARBA00023136"/>
    </source>
</evidence>
<evidence type="ECO:0000256" key="2">
    <source>
        <dbReference type="ARBA" id="ARBA00022692"/>
    </source>
</evidence>
<sequence>MNDQSRSTSVRLAKLDWLRSDVLVVTFVMHVLGLALPLALLQIYDRILPAQAYGTATFLVLGVGIAIIFEAILRYGRHVIFANMAARVELKTATQIFDRFAAVDINQIERRGPAKITDALRAVAQVRDFWSGQAGVALYEIPFVIVYIALVAYIGGWLALIPLGLFGLAILLAIVLNPRLARASSELDQSEHLRHDFSWASFAALPYLKAIGAEGMVGAIWRRISARYLNAGSQVEVHMGWVRENAATIGQLSTILVVAFGALEVISGAMTTGALAACSILAGRSIGPAMASLGYWAQLTRVQEAQAKIDDLLALPDNPALASVSEAQSALVSHGQLSIVAPFIGAESIQIQPGEIVHIEACDTVLSSRLLTAISGMSDDNEIKVAVDGHDLAQFKRDEYRASVMLLSKQTALIPSSILNNITLYDVRYHQDIEQYVSALGMKPYLDKLRYGILTDVGGAGVAALSEGMIQRIALIRALVRQPKILLIDHGASAIDLDGIKRLADLLRSLRGQITILIATNQPALIAACSRSLQLGADKGVSL</sequence>
<dbReference type="PROSITE" id="PS50929">
    <property type="entry name" value="ABC_TM1F"/>
    <property type="match status" value="1"/>
</dbReference>
<dbReference type="InterPro" id="IPR039421">
    <property type="entry name" value="Type_1_exporter"/>
</dbReference>
<dbReference type="PANTHER" id="PTHR24221">
    <property type="entry name" value="ATP-BINDING CASSETTE SUB-FAMILY B"/>
    <property type="match status" value="1"/>
</dbReference>
<feature type="transmembrane region" description="Helical" evidence="5">
    <location>
        <begin position="21"/>
        <end position="44"/>
    </location>
</feature>
<dbReference type="Pfam" id="PF00664">
    <property type="entry name" value="ABC_membrane"/>
    <property type="match status" value="1"/>
</dbReference>
<dbReference type="Proteomes" id="UP000510822">
    <property type="component" value="Chromosome"/>
</dbReference>
<evidence type="ECO:0000259" key="6">
    <source>
        <dbReference type="PROSITE" id="PS50929"/>
    </source>
</evidence>
<comment type="subcellular location">
    <subcellularLocation>
        <location evidence="1">Cell membrane</location>
        <topology evidence="1">Multi-pass membrane protein</topology>
    </subcellularLocation>
</comment>
<feature type="transmembrane region" description="Helical" evidence="5">
    <location>
        <begin position="50"/>
        <end position="73"/>
    </location>
</feature>
<organism evidence="7 8">
    <name type="scientific">Chitinibacter fontanus</name>
    <dbReference type="NCBI Taxonomy" id="1737446"/>
    <lineage>
        <taxon>Bacteria</taxon>
        <taxon>Pseudomonadati</taxon>
        <taxon>Pseudomonadota</taxon>
        <taxon>Betaproteobacteria</taxon>
        <taxon>Neisseriales</taxon>
        <taxon>Chitinibacteraceae</taxon>
        <taxon>Chitinibacter</taxon>
    </lineage>
</organism>
<dbReference type="InterPro" id="IPR011527">
    <property type="entry name" value="ABC1_TM_dom"/>
</dbReference>
<keyword evidence="4 5" id="KW-0472">Membrane</keyword>